<feature type="transmembrane region" description="Helical" evidence="7">
    <location>
        <begin position="408"/>
        <end position="427"/>
    </location>
</feature>
<dbReference type="InterPro" id="IPR010651">
    <property type="entry name" value="Sugar_transport"/>
</dbReference>
<keyword evidence="3 7" id="KW-0812">Transmembrane</keyword>
<feature type="transmembrane region" description="Helical" evidence="7">
    <location>
        <begin position="545"/>
        <end position="566"/>
    </location>
</feature>
<feature type="transmembrane region" description="Helical" evidence="7">
    <location>
        <begin position="174"/>
        <end position="193"/>
    </location>
</feature>
<feature type="transmembrane region" description="Helical" evidence="7">
    <location>
        <begin position="205"/>
        <end position="225"/>
    </location>
</feature>
<feature type="region of interest" description="Disordered" evidence="6">
    <location>
        <begin position="62"/>
        <end position="103"/>
    </location>
</feature>
<feature type="transmembrane region" description="Helical" evidence="7">
    <location>
        <begin position="319"/>
        <end position="339"/>
    </location>
</feature>
<dbReference type="GO" id="GO:0015144">
    <property type="term" value="F:carbohydrate transmembrane transporter activity"/>
    <property type="evidence" value="ECO:0007669"/>
    <property type="project" value="InterPro"/>
</dbReference>
<feature type="transmembrane region" description="Helical" evidence="7">
    <location>
        <begin position="578"/>
        <end position="600"/>
    </location>
</feature>
<dbReference type="AlphaFoldDB" id="A0AAN8EVD3"/>
<feature type="compositionally biased region" description="Polar residues" evidence="6">
    <location>
        <begin position="68"/>
        <end position="77"/>
    </location>
</feature>
<evidence type="ECO:0000256" key="4">
    <source>
        <dbReference type="ARBA" id="ARBA00022989"/>
    </source>
</evidence>
<feature type="transmembrane region" description="Helical" evidence="7">
    <location>
        <begin position="35"/>
        <end position="54"/>
    </location>
</feature>
<dbReference type="PANTHER" id="PTHR16119">
    <property type="entry name" value="TRANSMEMBRANE PROTEIN 144"/>
    <property type="match status" value="1"/>
</dbReference>
<name>A0AAN8EVD3_TRICO</name>
<sequence length="661" mass="73420">LHSQVRSSVQIIVGWSVARFGLFGWLAATEVKLNVLNYIGMIVTLVSGVLFLFVKHNDEEEKKRISVPSETTALESQSAKESDHTPSSNGSTNEKLHNTSPSVTTTLGSYGGKDTAHAPHSDLSTNKQMLLQKAPYLIMTMTLAILHGLMMTPIEILKQRHPSEDPYKVFDYIWSFYSTVFVFSTLYFVLYCIIRREKAYVVRELVLPSVGYGILWTSGMTFWFMSGDRLSQVVVYPITTRLPAIISALLDALVYRSIMRPENAYIRASRMSPSNSTLTPTEADSAGFVAFGYVELLISCILCGAVFTPLKRRDTKDGFFVQWVQCSVILVAGFFINVIRGFPQFEWIAAIAGILYATGNVFSVPIVNGLGMGIGNLVWRSMQTIVGWSVTRFGLFGWLAATEVKHNVLNYIGVIITLVSGVLFLFVKHNDEEGKKRGLVPGETTALELQSAKDSVDTPSSNRSTNKELHNASPSETTKLESYGGKGAAHASHSDASTNKQMLLQKAPYLIMTMILATFNGLMITPFEIIKQRHPSEDPYKVLDYIWSFSSTVFVFSTLYFVLYCILRREKAYVVRELVLPSVGYGMLYISGTTFFLMSGDRLSQVVVYPISMLLPSIICTLLDVFVYKSITGRSNLTFLAFAMGIGIIGVIMIALSNHSF</sequence>
<keyword evidence="5 7" id="KW-0472">Membrane</keyword>
<reference evidence="8 9" key="1">
    <citation type="submission" date="2019-10" db="EMBL/GenBank/DDBJ databases">
        <title>Assembly and Annotation for the nematode Trichostrongylus colubriformis.</title>
        <authorList>
            <person name="Martin J."/>
        </authorList>
    </citation>
    <scope>NUCLEOTIDE SEQUENCE [LARGE SCALE GENOMIC DNA]</scope>
    <source>
        <strain evidence="8">G859</strain>
        <tissue evidence="8">Whole worm</tissue>
    </source>
</reference>
<feature type="transmembrane region" description="Helical" evidence="7">
    <location>
        <begin position="606"/>
        <end position="627"/>
    </location>
</feature>
<evidence type="ECO:0000256" key="6">
    <source>
        <dbReference type="SAM" id="MobiDB-lite"/>
    </source>
</evidence>
<feature type="transmembrane region" description="Helical" evidence="7">
    <location>
        <begin position="507"/>
        <end position="525"/>
    </location>
</feature>
<evidence type="ECO:0000256" key="2">
    <source>
        <dbReference type="ARBA" id="ARBA00005731"/>
    </source>
</evidence>
<gene>
    <name evidence="8" type="ORF">GCK32_009955</name>
</gene>
<feature type="non-terminal residue" evidence="8">
    <location>
        <position position="1"/>
    </location>
</feature>
<dbReference type="Pfam" id="PF07857">
    <property type="entry name" value="TMEM144"/>
    <property type="match status" value="2"/>
</dbReference>
<proteinExistence type="inferred from homology"/>
<dbReference type="GO" id="GO:0016020">
    <property type="term" value="C:membrane"/>
    <property type="evidence" value="ECO:0007669"/>
    <property type="project" value="UniProtKB-SubCell"/>
</dbReference>
<comment type="similarity">
    <text evidence="2">Belongs to the TMEM144 family.</text>
</comment>
<evidence type="ECO:0000256" key="7">
    <source>
        <dbReference type="SAM" id="Phobius"/>
    </source>
</evidence>
<feature type="transmembrane region" description="Helical" evidence="7">
    <location>
        <begin position="286"/>
        <end position="307"/>
    </location>
</feature>
<feature type="compositionally biased region" description="Polar residues" evidence="6">
    <location>
        <begin position="85"/>
        <end position="103"/>
    </location>
</feature>
<protein>
    <submittedName>
        <fullName evidence="8">Uncharacterized protein</fullName>
    </submittedName>
</protein>
<dbReference type="EMBL" id="WIXE01020769">
    <property type="protein sequence ID" value="KAK5968976.1"/>
    <property type="molecule type" value="Genomic_DNA"/>
</dbReference>
<dbReference type="Proteomes" id="UP001331761">
    <property type="component" value="Unassembled WGS sequence"/>
</dbReference>
<dbReference type="PANTHER" id="PTHR16119:SF18">
    <property type="entry name" value="TRANSMEMBRANE PROTEIN 144 HOMOLOG"/>
    <property type="match status" value="1"/>
</dbReference>
<evidence type="ECO:0000256" key="1">
    <source>
        <dbReference type="ARBA" id="ARBA00004141"/>
    </source>
</evidence>
<feature type="transmembrane region" description="Helical" evidence="7">
    <location>
        <begin position="12"/>
        <end position="29"/>
    </location>
</feature>
<evidence type="ECO:0000256" key="5">
    <source>
        <dbReference type="ARBA" id="ARBA00023136"/>
    </source>
</evidence>
<keyword evidence="9" id="KW-1185">Reference proteome</keyword>
<keyword evidence="4 7" id="KW-1133">Transmembrane helix</keyword>
<dbReference type="InterPro" id="IPR012435">
    <property type="entry name" value="TMEM144"/>
</dbReference>
<evidence type="ECO:0000256" key="3">
    <source>
        <dbReference type="ARBA" id="ARBA00022692"/>
    </source>
</evidence>
<evidence type="ECO:0000313" key="8">
    <source>
        <dbReference type="EMBL" id="KAK5968976.1"/>
    </source>
</evidence>
<evidence type="ECO:0000313" key="9">
    <source>
        <dbReference type="Proteomes" id="UP001331761"/>
    </source>
</evidence>
<organism evidence="8 9">
    <name type="scientific">Trichostrongylus colubriformis</name>
    <name type="common">Black scour worm</name>
    <dbReference type="NCBI Taxonomy" id="6319"/>
    <lineage>
        <taxon>Eukaryota</taxon>
        <taxon>Metazoa</taxon>
        <taxon>Ecdysozoa</taxon>
        <taxon>Nematoda</taxon>
        <taxon>Chromadorea</taxon>
        <taxon>Rhabditida</taxon>
        <taxon>Rhabditina</taxon>
        <taxon>Rhabditomorpha</taxon>
        <taxon>Strongyloidea</taxon>
        <taxon>Trichostrongylidae</taxon>
        <taxon>Trichostrongylus</taxon>
    </lineage>
</organism>
<feature type="transmembrane region" description="Helical" evidence="7">
    <location>
        <begin position="345"/>
        <end position="370"/>
    </location>
</feature>
<feature type="region of interest" description="Disordered" evidence="6">
    <location>
        <begin position="450"/>
        <end position="494"/>
    </location>
</feature>
<feature type="transmembrane region" description="Helical" evidence="7">
    <location>
        <begin position="639"/>
        <end position="657"/>
    </location>
</feature>
<feature type="transmembrane region" description="Helical" evidence="7">
    <location>
        <begin position="136"/>
        <end position="154"/>
    </location>
</feature>
<comment type="subcellular location">
    <subcellularLocation>
        <location evidence="1">Membrane</location>
        <topology evidence="1">Multi-pass membrane protein</topology>
    </subcellularLocation>
</comment>
<accession>A0AAN8EVD3</accession>
<comment type="caution">
    <text evidence="8">The sequence shown here is derived from an EMBL/GenBank/DDBJ whole genome shotgun (WGS) entry which is preliminary data.</text>
</comment>